<keyword evidence="3" id="KW-1185">Reference proteome</keyword>
<protein>
    <submittedName>
        <fullName evidence="2">Uncharacterized protein</fullName>
    </submittedName>
</protein>
<comment type="caution">
    <text evidence="2">The sequence shown here is derived from an EMBL/GenBank/DDBJ whole genome shotgun (WGS) entry which is preliminary data.</text>
</comment>
<accession>A0ABQ5EU01</accession>
<evidence type="ECO:0000313" key="2">
    <source>
        <dbReference type="EMBL" id="GJT54526.1"/>
    </source>
</evidence>
<evidence type="ECO:0000256" key="1">
    <source>
        <dbReference type="SAM" id="MobiDB-lite"/>
    </source>
</evidence>
<sequence>MERRFLSQQGSRGGRCVKEKDLNRNKKNTSLGIGVTTKSDDTMNDDNPIGVASAIQEGVTPSVVDMTVCMRLFWDKLHGVPLRAFSEDGLSDIATKLDTPLMLDSYTSVMILMSGLDEDDKGYDTEIASRTMEGISYPEIERFNPYDDDMYENHDLSEHLQSICDDLDITVRDRKKK</sequence>
<gene>
    <name evidence="2" type="ORF">Tco_0989580</name>
</gene>
<organism evidence="2 3">
    <name type="scientific">Tanacetum coccineum</name>
    <dbReference type="NCBI Taxonomy" id="301880"/>
    <lineage>
        <taxon>Eukaryota</taxon>
        <taxon>Viridiplantae</taxon>
        <taxon>Streptophyta</taxon>
        <taxon>Embryophyta</taxon>
        <taxon>Tracheophyta</taxon>
        <taxon>Spermatophyta</taxon>
        <taxon>Magnoliopsida</taxon>
        <taxon>eudicotyledons</taxon>
        <taxon>Gunneridae</taxon>
        <taxon>Pentapetalae</taxon>
        <taxon>asterids</taxon>
        <taxon>campanulids</taxon>
        <taxon>Asterales</taxon>
        <taxon>Asteraceae</taxon>
        <taxon>Asteroideae</taxon>
        <taxon>Anthemideae</taxon>
        <taxon>Anthemidinae</taxon>
        <taxon>Tanacetum</taxon>
    </lineage>
</organism>
<dbReference type="EMBL" id="BQNB010016679">
    <property type="protein sequence ID" value="GJT54526.1"/>
    <property type="molecule type" value="Genomic_DNA"/>
</dbReference>
<feature type="region of interest" description="Disordered" evidence="1">
    <location>
        <begin position="1"/>
        <end position="21"/>
    </location>
</feature>
<evidence type="ECO:0000313" key="3">
    <source>
        <dbReference type="Proteomes" id="UP001151760"/>
    </source>
</evidence>
<reference evidence="2" key="2">
    <citation type="submission" date="2022-01" db="EMBL/GenBank/DDBJ databases">
        <authorList>
            <person name="Yamashiro T."/>
            <person name="Shiraishi A."/>
            <person name="Satake H."/>
            <person name="Nakayama K."/>
        </authorList>
    </citation>
    <scope>NUCLEOTIDE SEQUENCE</scope>
</reference>
<proteinExistence type="predicted"/>
<name>A0ABQ5EU01_9ASTR</name>
<feature type="compositionally biased region" description="Polar residues" evidence="1">
    <location>
        <begin position="1"/>
        <end position="10"/>
    </location>
</feature>
<reference evidence="2" key="1">
    <citation type="journal article" date="2022" name="Int. J. Mol. Sci.">
        <title>Draft Genome of Tanacetum Coccineum: Genomic Comparison of Closely Related Tanacetum-Family Plants.</title>
        <authorList>
            <person name="Yamashiro T."/>
            <person name="Shiraishi A."/>
            <person name="Nakayama K."/>
            <person name="Satake H."/>
        </authorList>
    </citation>
    <scope>NUCLEOTIDE SEQUENCE</scope>
</reference>
<dbReference type="Proteomes" id="UP001151760">
    <property type="component" value="Unassembled WGS sequence"/>
</dbReference>